<gene>
    <name evidence="2" type="ORF">SBRCBS47491_000424</name>
</gene>
<name>A0ABP0AQ43_9PEZI</name>
<sequence length="224" mass="24830">MGLVRTTVLTGLLGTSTAAAYLAACNPVISPLAAADPVWSSSVYKRQNPARNPVTQDICIKRVPLSKIKPELLKKDGDLALEFCRGVWGGLGYAVQRKYLEYKYRGPETADQLWDPEQLKTSTYDKGTQITDHFEVLEKTNTSITVRAGDTPRTRGPRPSDGLFVISATVDKVNEQVELSVKSVFFSSEGKIAGNKGPMPPWIEELHQWYSRILNETGSWNLTK</sequence>
<reference evidence="2 3" key="1">
    <citation type="submission" date="2024-01" db="EMBL/GenBank/DDBJ databases">
        <authorList>
            <person name="Allen C."/>
            <person name="Tagirdzhanova G."/>
        </authorList>
    </citation>
    <scope>NUCLEOTIDE SEQUENCE [LARGE SCALE GENOMIC DNA]</scope>
</reference>
<dbReference type="Proteomes" id="UP001642406">
    <property type="component" value="Unassembled WGS sequence"/>
</dbReference>
<organism evidence="2 3">
    <name type="scientific">Sporothrix bragantina</name>
    <dbReference type="NCBI Taxonomy" id="671064"/>
    <lineage>
        <taxon>Eukaryota</taxon>
        <taxon>Fungi</taxon>
        <taxon>Dikarya</taxon>
        <taxon>Ascomycota</taxon>
        <taxon>Pezizomycotina</taxon>
        <taxon>Sordariomycetes</taxon>
        <taxon>Sordariomycetidae</taxon>
        <taxon>Ophiostomatales</taxon>
        <taxon>Ophiostomataceae</taxon>
        <taxon>Sporothrix</taxon>
    </lineage>
</organism>
<evidence type="ECO:0000256" key="1">
    <source>
        <dbReference type="SAM" id="SignalP"/>
    </source>
</evidence>
<keyword evidence="1" id="KW-0732">Signal</keyword>
<evidence type="ECO:0000313" key="2">
    <source>
        <dbReference type="EMBL" id="CAK7209387.1"/>
    </source>
</evidence>
<comment type="caution">
    <text evidence="2">The sequence shown here is derived from an EMBL/GenBank/DDBJ whole genome shotgun (WGS) entry which is preliminary data.</text>
</comment>
<feature type="signal peptide" evidence="1">
    <location>
        <begin position="1"/>
        <end position="18"/>
    </location>
</feature>
<accession>A0ABP0AQ43</accession>
<proteinExistence type="predicted"/>
<evidence type="ECO:0000313" key="3">
    <source>
        <dbReference type="Proteomes" id="UP001642406"/>
    </source>
</evidence>
<feature type="chain" id="PRO_5045588052" evidence="1">
    <location>
        <begin position="19"/>
        <end position="224"/>
    </location>
</feature>
<protein>
    <submittedName>
        <fullName evidence="2">Uncharacterized protein</fullName>
    </submittedName>
</protein>
<keyword evidence="3" id="KW-1185">Reference proteome</keyword>
<dbReference type="EMBL" id="CAWUHC010000003">
    <property type="protein sequence ID" value="CAK7209387.1"/>
    <property type="molecule type" value="Genomic_DNA"/>
</dbReference>